<dbReference type="PANTHER" id="PTHR38480:SF1">
    <property type="entry name" value="SLR0254 PROTEIN"/>
    <property type="match status" value="1"/>
</dbReference>
<dbReference type="Proteomes" id="UP000076923">
    <property type="component" value="Unassembled WGS sequence"/>
</dbReference>
<keyword evidence="2 5" id="KW-0812">Transmembrane</keyword>
<organism evidence="7 8">
    <name type="scientific">Polaribacter atrinae</name>
    <dbReference type="NCBI Taxonomy" id="1333662"/>
    <lineage>
        <taxon>Bacteria</taxon>
        <taxon>Pseudomonadati</taxon>
        <taxon>Bacteroidota</taxon>
        <taxon>Flavobacteriia</taxon>
        <taxon>Flavobacteriales</taxon>
        <taxon>Flavobacteriaceae</taxon>
    </lineage>
</organism>
<reference evidence="7 8" key="1">
    <citation type="submission" date="2016-02" db="EMBL/GenBank/DDBJ databases">
        <title>Draft genome sequence of Polaribacter atrinae KACC17473.</title>
        <authorList>
            <person name="Shin S.-K."/>
            <person name="Yi H."/>
        </authorList>
    </citation>
    <scope>NUCLEOTIDE SEQUENCE [LARGE SCALE GENOMIC DNA]</scope>
    <source>
        <strain evidence="7 8">KACC 17473</strain>
    </source>
</reference>
<dbReference type="PANTHER" id="PTHR38480">
    <property type="entry name" value="SLR0254 PROTEIN"/>
    <property type="match status" value="1"/>
</dbReference>
<gene>
    <name evidence="7" type="ORF">LPB303_16420</name>
</gene>
<feature type="transmembrane region" description="Helical" evidence="5">
    <location>
        <begin position="141"/>
        <end position="161"/>
    </location>
</feature>
<dbReference type="STRING" id="1333662.LPB303_16420"/>
<dbReference type="Pfam" id="PF06271">
    <property type="entry name" value="RDD"/>
    <property type="match status" value="1"/>
</dbReference>
<dbReference type="GO" id="GO:0016020">
    <property type="term" value="C:membrane"/>
    <property type="evidence" value="ECO:0007669"/>
    <property type="project" value="UniProtKB-SubCell"/>
</dbReference>
<evidence type="ECO:0000313" key="7">
    <source>
        <dbReference type="EMBL" id="OAD40832.1"/>
    </source>
</evidence>
<comment type="caution">
    <text evidence="7">The sequence shown here is derived from an EMBL/GenBank/DDBJ whole genome shotgun (WGS) entry which is preliminary data.</text>
</comment>
<comment type="subcellular location">
    <subcellularLocation>
        <location evidence="1">Membrane</location>
        <topology evidence="1">Multi-pass membrane protein</topology>
    </subcellularLocation>
</comment>
<name>A0A176SYX1_9FLAO</name>
<dbReference type="OrthoDB" id="9814143at2"/>
<evidence type="ECO:0000256" key="4">
    <source>
        <dbReference type="ARBA" id="ARBA00023136"/>
    </source>
</evidence>
<evidence type="ECO:0000256" key="3">
    <source>
        <dbReference type="ARBA" id="ARBA00022989"/>
    </source>
</evidence>
<evidence type="ECO:0000256" key="2">
    <source>
        <dbReference type="ARBA" id="ARBA00022692"/>
    </source>
</evidence>
<dbReference type="AlphaFoldDB" id="A0A176SYX1"/>
<evidence type="ECO:0000313" key="8">
    <source>
        <dbReference type="Proteomes" id="UP000076923"/>
    </source>
</evidence>
<sequence>MKRLQIKTAQNVNINFTLADVGQRLFAFGVDNVVKFAYLYFAIEILDFSMFKTALEGDSWSIKAIDVLIFLPITFYSLYSELLLDGQTVGKKLFHLKVINIDGFKPSTTDFIIRWFLRMVDFNLFTLLFVYVASLGLDGEIVLLMLLFFFGKMIGFFLVLFTDNNQRFGDIIANTVVIYLKDEVKFSETILENISNTYVPTYPNVIKLSDNDARIIKNTFRSAKKFNDFKTLIKLRSKILEVTGIKSVHKSDTEFIDVVLKDYNFYTQNM</sequence>
<protein>
    <submittedName>
        <fullName evidence="7">Transporter</fullName>
    </submittedName>
</protein>
<dbReference type="RefSeq" id="WP_068452744.1">
    <property type="nucleotide sequence ID" value="NZ_CANKUV010000003.1"/>
</dbReference>
<evidence type="ECO:0000256" key="1">
    <source>
        <dbReference type="ARBA" id="ARBA00004141"/>
    </source>
</evidence>
<keyword evidence="4 5" id="KW-0472">Membrane</keyword>
<evidence type="ECO:0000259" key="6">
    <source>
        <dbReference type="Pfam" id="PF06271"/>
    </source>
</evidence>
<dbReference type="EMBL" id="LVWE01000085">
    <property type="protein sequence ID" value="OAD40832.1"/>
    <property type="molecule type" value="Genomic_DNA"/>
</dbReference>
<proteinExistence type="predicted"/>
<feature type="transmembrane region" description="Helical" evidence="5">
    <location>
        <begin position="115"/>
        <end position="135"/>
    </location>
</feature>
<dbReference type="InterPro" id="IPR010432">
    <property type="entry name" value="RDD"/>
</dbReference>
<keyword evidence="8" id="KW-1185">Reference proteome</keyword>
<evidence type="ECO:0000256" key="5">
    <source>
        <dbReference type="SAM" id="Phobius"/>
    </source>
</evidence>
<accession>A0A176SYX1</accession>
<feature type="domain" description="RDD" evidence="6">
    <location>
        <begin position="19"/>
        <end position="174"/>
    </location>
</feature>
<keyword evidence="3 5" id="KW-1133">Transmembrane helix</keyword>